<feature type="compositionally biased region" description="Polar residues" evidence="1">
    <location>
        <begin position="364"/>
        <end position="375"/>
    </location>
</feature>
<protein>
    <submittedName>
        <fullName evidence="2">Uncharacterized protein</fullName>
    </submittedName>
</protein>
<sequence length="390" mass="42731">MNLHSTSRGAEDLLYRLGNSLEKFKGVNGLQRLVTTGKLSLLSLFGEFERTRDEVYEKRSAAVNETRRCLTQIAEEFAGITGTAQTLVSKVDHFLSTLESFHRTCDMELDDHSTAEDSDAQQIIRDIVEMQERNTKLKTSLNDFCITTGTCADLTRSAVAQLEEVNTNTSCGVSIALTDFDRQRRRVQVKENEVISAMSCASSRQDPAVQFAEFSYLKESEALEGYGKRYIDALAAAMTATTFALEQSSMTGWASSNVFFVQLGLFFHELTEGSKAIAANLLSVKNAQKVSRRLTDEKRNILQQRTALGDNDAQGRGDPCSKSADVALSTMTAAPSATSTSSNASPYPAPMHIDVHGDFPATRARQQFLPTSSPGSPAVSKSVDIDELFQ</sequence>
<evidence type="ECO:0000313" key="2">
    <source>
        <dbReference type="EMBL" id="KPI84691.1"/>
    </source>
</evidence>
<dbReference type="OrthoDB" id="262895at2759"/>
<proteinExistence type="predicted"/>
<accession>A0A0N1PAR2</accession>
<gene>
    <name evidence="2" type="ORF">ABL78_6260</name>
</gene>
<feature type="region of interest" description="Disordered" evidence="1">
    <location>
        <begin position="361"/>
        <end position="390"/>
    </location>
</feature>
<evidence type="ECO:0000256" key="1">
    <source>
        <dbReference type="SAM" id="MobiDB-lite"/>
    </source>
</evidence>
<organism evidence="2 3">
    <name type="scientific">Leptomonas seymouri</name>
    <dbReference type="NCBI Taxonomy" id="5684"/>
    <lineage>
        <taxon>Eukaryota</taxon>
        <taxon>Discoba</taxon>
        <taxon>Euglenozoa</taxon>
        <taxon>Kinetoplastea</taxon>
        <taxon>Metakinetoplastina</taxon>
        <taxon>Trypanosomatida</taxon>
        <taxon>Trypanosomatidae</taxon>
        <taxon>Leishmaniinae</taxon>
        <taxon>Leptomonas</taxon>
    </lineage>
</organism>
<dbReference type="VEuPathDB" id="TriTrypDB:Lsey_0239_0090"/>
<dbReference type="EMBL" id="LJSK01000239">
    <property type="protein sequence ID" value="KPI84691.1"/>
    <property type="molecule type" value="Genomic_DNA"/>
</dbReference>
<reference evidence="2 3" key="1">
    <citation type="journal article" date="2015" name="PLoS Pathog.">
        <title>Leptomonas seymouri: Adaptations to the Dixenous Life Cycle Analyzed by Genome Sequencing, Transcriptome Profiling and Co-infection with Leishmania donovani.</title>
        <authorList>
            <person name="Kraeva N."/>
            <person name="Butenko A."/>
            <person name="Hlavacova J."/>
            <person name="Kostygov A."/>
            <person name="Myskova J."/>
            <person name="Grybchuk D."/>
            <person name="Lestinova T."/>
            <person name="Votypka J."/>
            <person name="Volf P."/>
            <person name="Opperdoes F."/>
            <person name="Flegontov P."/>
            <person name="Lukes J."/>
            <person name="Yurchenko V."/>
        </authorList>
    </citation>
    <scope>NUCLEOTIDE SEQUENCE [LARGE SCALE GENOMIC DNA]</scope>
    <source>
        <strain evidence="2 3">ATCC 30220</strain>
    </source>
</reference>
<dbReference type="OMA" id="NAMTATH"/>
<comment type="caution">
    <text evidence="2">The sequence shown here is derived from an EMBL/GenBank/DDBJ whole genome shotgun (WGS) entry which is preliminary data.</text>
</comment>
<evidence type="ECO:0000313" key="3">
    <source>
        <dbReference type="Proteomes" id="UP000038009"/>
    </source>
</evidence>
<name>A0A0N1PAR2_LEPSE</name>
<dbReference type="Proteomes" id="UP000038009">
    <property type="component" value="Unassembled WGS sequence"/>
</dbReference>
<dbReference type="AlphaFoldDB" id="A0A0N1PAR2"/>
<keyword evidence="3" id="KW-1185">Reference proteome</keyword>